<keyword evidence="2" id="KW-1003">Cell membrane</keyword>
<evidence type="ECO:0000256" key="1">
    <source>
        <dbReference type="ARBA" id="ARBA00004651"/>
    </source>
</evidence>
<feature type="transmembrane region" description="Helical" evidence="6">
    <location>
        <begin position="496"/>
        <end position="514"/>
    </location>
</feature>
<feature type="transmembrane region" description="Helical" evidence="6">
    <location>
        <begin position="297"/>
        <end position="318"/>
    </location>
</feature>
<name>E8X270_GRATM</name>
<keyword evidence="4 6" id="KW-1133">Transmembrane helix</keyword>
<dbReference type="PANTHER" id="PTHR30250:SF26">
    <property type="entry name" value="PSMA PROTEIN"/>
    <property type="match status" value="1"/>
</dbReference>
<sequence>MTKGLREDIEIVAAASGENPGAGPDSGVASRFTKNSLISVGRLFVSTAVALILPSYLTHKLPIKTYSAWILVMQMSAYVGYLDFGVQTGISKYVAEYEARNDAAGASMRASAGLAIMLVASALGVLLTLVLAWRVPDIFHEMPSSLYKDVRISLVLVGVSLSLGLLCSICSAIFMGLQRFSVPMAISLVNRFLFTGAVFAAVFFHSSLALMGGAVAGVNLLTGGLQVIAWRRMANNIRLTLRGLDRDVLKNMIAYCSSLAIWTAGMLCVSGLDVTIVGRYDFSHTAFYSIATLPTNFMLSIMGAAVGPLMPTASALSVHRTAQEMGAMLSKVTRYSSTLLVLAGLPLLVAGYWVLRLWVGSEYALHTIGYLRILVLANVIRNLCLPYSSMLVATEKQKVAIIGASAEAIVNLGCSLYLVKHIGALGVAYGTLLGSLVSVGMHFALSMRYTYERFSVTRMRLFLSGMIRPLAIGLPSLVLFKQWWVDAPPVLSLPMWALWGTSTLLLAWFASLNGDERSRLSKLVVKRAGLV</sequence>
<feature type="transmembrane region" description="Helical" evidence="6">
    <location>
        <begin position="339"/>
        <end position="355"/>
    </location>
</feature>
<dbReference type="InterPro" id="IPR050833">
    <property type="entry name" value="Poly_Biosynth_Transport"/>
</dbReference>
<gene>
    <name evidence="7" type="ordered locus">AciX9_3302</name>
</gene>
<feature type="transmembrane region" description="Helical" evidence="6">
    <location>
        <begin position="425"/>
        <end position="445"/>
    </location>
</feature>
<reference evidence="8" key="1">
    <citation type="submission" date="2011-01" db="EMBL/GenBank/DDBJ databases">
        <title>Complete sequence of chromosome of Acidobacterium sp. MP5ACTX9.</title>
        <authorList>
            <consortium name="US DOE Joint Genome Institute"/>
            <person name="Lucas S."/>
            <person name="Copeland A."/>
            <person name="Lapidus A."/>
            <person name="Cheng J.-F."/>
            <person name="Goodwin L."/>
            <person name="Pitluck S."/>
            <person name="Teshima H."/>
            <person name="Detter J.C."/>
            <person name="Han C."/>
            <person name="Tapia R."/>
            <person name="Land M."/>
            <person name="Hauser L."/>
            <person name="Kyrpides N."/>
            <person name="Ivanova N."/>
            <person name="Ovchinnikova G."/>
            <person name="Pagani I."/>
            <person name="Rawat S.R."/>
            <person name="Mannisto M."/>
            <person name="Haggblom M.M."/>
            <person name="Woyke T."/>
        </authorList>
    </citation>
    <scope>NUCLEOTIDE SEQUENCE [LARGE SCALE GENOMIC DNA]</scope>
    <source>
        <strain evidence="8">MP5ACTX9</strain>
    </source>
</reference>
<feature type="transmembrane region" description="Helical" evidence="6">
    <location>
        <begin position="252"/>
        <end position="277"/>
    </location>
</feature>
<dbReference type="EMBL" id="CP002480">
    <property type="protein sequence ID" value="ADW70313.1"/>
    <property type="molecule type" value="Genomic_DNA"/>
</dbReference>
<dbReference type="PaxDb" id="1198114-AciX9_3302"/>
<feature type="transmembrane region" description="Helical" evidence="6">
    <location>
        <begin position="111"/>
        <end position="133"/>
    </location>
</feature>
<feature type="transmembrane region" description="Helical" evidence="6">
    <location>
        <begin position="210"/>
        <end position="231"/>
    </location>
</feature>
<evidence type="ECO:0000256" key="6">
    <source>
        <dbReference type="SAM" id="Phobius"/>
    </source>
</evidence>
<dbReference type="KEGG" id="acm:AciX9_3302"/>
<evidence type="ECO:0000256" key="4">
    <source>
        <dbReference type="ARBA" id="ARBA00022989"/>
    </source>
</evidence>
<dbReference type="OrthoDB" id="118371at2"/>
<dbReference type="Proteomes" id="UP000000343">
    <property type="component" value="Chromosome"/>
</dbReference>
<dbReference type="AlphaFoldDB" id="E8X270"/>
<evidence type="ECO:0000313" key="7">
    <source>
        <dbReference type="EMBL" id="ADW70313.1"/>
    </source>
</evidence>
<feature type="transmembrane region" description="Helical" evidence="6">
    <location>
        <begin position="69"/>
        <end position="90"/>
    </location>
</feature>
<evidence type="ECO:0000313" key="8">
    <source>
        <dbReference type="Proteomes" id="UP000000343"/>
    </source>
</evidence>
<evidence type="ECO:0000256" key="3">
    <source>
        <dbReference type="ARBA" id="ARBA00022692"/>
    </source>
</evidence>
<keyword evidence="5 6" id="KW-0472">Membrane</keyword>
<dbReference type="STRING" id="1198114.AciX9_3302"/>
<feature type="transmembrane region" description="Helical" evidence="6">
    <location>
        <begin position="40"/>
        <end position="57"/>
    </location>
</feature>
<protein>
    <submittedName>
        <fullName evidence="7">Polysaccharide biosynthesis protein</fullName>
    </submittedName>
</protein>
<comment type="subcellular location">
    <subcellularLocation>
        <location evidence="1">Cell membrane</location>
        <topology evidence="1">Multi-pass membrane protein</topology>
    </subcellularLocation>
</comment>
<dbReference type="GO" id="GO:0005886">
    <property type="term" value="C:plasma membrane"/>
    <property type="evidence" value="ECO:0007669"/>
    <property type="project" value="UniProtKB-SubCell"/>
</dbReference>
<dbReference type="PANTHER" id="PTHR30250">
    <property type="entry name" value="PST FAMILY PREDICTED COLANIC ACID TRANSPORTER"/>
    <property type="match status" value="1"/>
</dbReference>
<dbReference type="RefSeq" id="WP_013581625.1">
    <property type="nucleotide sequence ID" value="NC_015064.1"/>
</dbReference>
<evidence type="ECO:0000256" key="2">
    <source>
        <dbReference type="ARBA" id="ARBA00022475"/>
    </source>
</evidence>
<feature type="transmembrane region" description="Helical" evidence="6">
    <location>
        <begin position="184"/>
        <end position="204"/>
    </location>
</feature>
<organism evidence="8">
    <name type="scientific">Granulicella tundricola (strain ATCC BAA-1859 / DSM 23138 / MP5ACTX9)</name>
    <dbReference type="NCBI Taxonomy" id="1198114"/>
    <lineage>
        <taxon>Bacteria</taxon>
        <taxon>Pseudomonadati</taxon>
        <taxon>Acidobacteriota</taxon>
        <taxon>Terriglobia</taxon>
        <taxon>Terriglobales</taxon>
        <taxon>Acidobacteriaceae</taxon>
        <taxon>Granulicella</taxon>
    </lineage>
</organism>
<keyword evidence="8" id="KW-1185">Reference proteome</keyword>
<feature type="transmembrane region" description="Helical" evidence="6">
    <location>
        <begin position="466"/>
        <end position="484"/>
    </location>
</feature>
<dbReference type="eggNOG" id="COG2244">
    <property type="taxonomic scope" value="Bacteria"/>
</dbReference>
<accession>E8X270</accession>
<keyword evidence="3 6" id="KW-0812">Transmembrane</keyword>
<dbReference type="HOGENOM" id="CLU_509731_0_0_0"/>
<feature type="transmembrane region" description="Helical" evidence="6">
    <location>
        <begin position="153"/>
        <end position="177"/>
    </location>
</feature>
<proteinExistence type="predicted"/>
<evidence type="ECO:0000256" key="5">
    <source>
        <dbReference type="ARBA" id="ARBA00023136"/>
    </source>
</evidence>